<organism evidence="1 4">
    <name type="scientific">Roseburia inulinivorans</name>
    <dbReference type="NCBI Taxonomy" id="360807"/>
    <lineage>
        <taxon>Bacteria</taxon>
        <taxon>Bacillati</taxon>
        <taxon>Bacillota</taxon>
        <taxon>Clostridia</taxon>
        <taxon>Lachnospirales</taxon>
        <taxon>Lachnospiraceae</taxon>
        <taxon>Roseburia</taxon>
    </lineage>
</organism>
<proteinExistence type="predicted"/>
<reference evidence="3 6" key="3">
    <citation type="submission" date="2018-08" db="EMBL/GenBank/DDBJ databases">
        <title>A genome reference for cultivated species of the human gut microbiota.</title>
        <authorList>
            <person name="Zou Y."/>
            <person name="Xue W."/>
            <person name="Luo G."/>
        </authorList>
    </citation>
    <scope>NUCLEOTIDE SEQUENCE [LARGE SCALE GENOMIC DNA]</scope>
    <source>
        <strain evidence="3 6">AM32-8LB</strain>
    </source>
</reference>
<name>A0A0M6WEB3_9FIRM</name>
<dbReference type="Proteomes" id="UP000049828">
    <property type="component" value="Unassembled WGS sequence"/>
</dbReference>
<dbReference type="EMBL" id="QSIQ01000005">
    <property type="protein sequence ID" value="RHD04743.1"/>
    <property type="molecule type" value="Genomic_DNA"/>
</dbReference>
<keyword evidence="2" id="KW-0969">Cilium</keyword>
<dbReference type="PANTHER" id="PTHR39185:SF1">
    <property type="entry name" value="SWARMING MOTILITY PROTEIN SWRD"/>
    <property type="match status" value="1"/>
</dbReference>
<evidence type="ECO:0000313" key="1">
    <source>
        <dbReference type="EMBL" id="CRL33203.1"/>
    </source>
</evidence>
<reference evidence="1" key="1">
    <citation type="submission" date="2015-05" db="EMBL/GenBank/DDBJ databases">
        <authorList>
            <person name="Wang D.B."/>
            <person name="Wang M."/>
        </authorList>
    </citation>
    <scope>NUCLEOTIDE SEQUENCE [LARGE SCALE GENOMIC DNA]</scope>
    <source>
        <strain evidence="1">L1-83</strain>
    </source>
</reference>
<dbReference type="PANTHER" id="PTHR39185">
    <property type="entry name" value="SWARMING MOTILITY PROTEIN SWRD"/>
    <property type="match status" value="1"/>
</dbReference>
<dbReference type="RefSeq" id="WP_055039133.1">
    <property type="nucleotide sequence ID" value="NZ_CATWND010000005.1"/>
</dbReference>
<dbReference type="OrthoDB" id="9799862at2"/>
<keyword evidence="2" id="KW-0282">Flagellum</keyword>
<dbReference type="AlphaFoldDB" id="A0A0M6WEB3"/>
<sequence>MIEVTRLNGTQILVNADLIELVEETPDTVITFTTGRKIIVKESRQQIKSLVKSYKREIMETGFETENEN</sequence>
<dbReference type="InterPro" id="IPR009384">
    <property type="entry name" value="SwrD-like"/>
</dbReference>
<evidence type="ECO:0000313" key="3">
    <source>
        <dbReference type="EMBL" id="RHD04743.1"/>
    </source>
</evidence>
<dbReference type="Proteomes" id="UP000266391">
    <property type="component" value="Unassembled WGS sequence"/>
</dbReference>
<dbReference type="Proteomes" id="UP000095395">
    <property type="component" value="Unassembled WGS sequence"/>
</dbReference>
<dbReference type="STRING" id="360807.ERS852392_00514"/>
<evidence type="ECO:0000313" key="6">
    <source>
        <dbReference type="Proteomes" id="UP000266391"/>
    </source>
</evidence>
<evidence type="ECO:0000313" key="2">
    <source>
        <dbReference type="EMBL" id="CUN48086.1"/>
    </source>
</evidence>
<evidence type="ECO:0000313" key="4">
    <source>
        <dbReference type="Proteomes" id="UP000049828"/>
    </source>
</evidence>
<keyword evidence="2" id="KW-0966">Cell projection</keyword>
<dbReference type="EMBL" id="CVRS01000016">
    <property type="protein sequence ID" value="CRL33203.1"/>
    <property type="molecule type" value="Genomic_DNA"/>
</dbReference>
<accession>A0A0M6WEB3</accession>
<dbReference type="Pfam" id="PF06289">
    <property type="entry name" value="FlbD"/>
    <property type="match status" value="1"/>
</dbReference>
<protein>
    <submittedName>
        <fullName evidence="2">Flagellar protein (FlbD)</fullName>
    </submittedName>
    <submittedName>
        <fullName evidence="3">Flagellar protein FlbD</fullName>
    </submittedName>
    <submittedName>
        <fullName evidence="1">Uncharacterized protein, possibly involved in motility</fullName>
    </submittedName>
</protein>
<keyword evidence="4" id="KW-1185">Reference proteome</keyword>
<reference evidence="4" key="2">
    <citation type="submission" date="2015-05" db="EMBL/GenBank/DDBJ databases">
        <authorList>
            <consortium name="Pathogen Informatics"/>
        </authorList>
    </citation>
    <scope>NUCLEOTIDE SEQUENCE [LARGE SCALE GENOMIC DNA]</scope>
    <source>
        <strain evidence="2 5">2789STDY5608835</strain>
        <strain evidence="4">L1-83</strain>
    </source>
</reference>
<gene>
    <name evidence="3" type="ORF">DW813_04830</name>
    <name evidence="2" type="ORF">ERS852392_00514</name>
    <name evidence="1" type="ORF">RIL183_01531</name>
</gene>
<dbReference type="EMBL" id="CYYR01000002">
    <property type="protein sequence ID" value="CUN48086.1"/>
    <property type="molecule type" value="Genomic_DNA"/>
</dbReference>
<evidence type="ECO:0000313" key="5">
    <source>
        <dbReference type="Proteomes" id="UP000095395"/>
    </source>
</evidence>